<name>U1PXE8_9ACTO</name>
<protein>
    <submittedName>
        <fullName evidence="1">Uncharacterized protein</fullName>
    </submittedName>
</protein>
<dbReference type="EMBL" id="AWSD01000108">
    <property type="protein sequence ID" value="ERH20510.1"/>
    <property type="molecule type" value="Genomic_DNA"/>
</dbReference>
<evidence type="ECO:0000313" key="1">
    <source>
        <dbReference type="EMBL" id="ERH20510.1"/>
    </source>
</evidence>
<dbReference type="Proteomes" id="UP000016498">
    <property type="component" value="Unassembled WGS sequence"/>
</dbReference>
<evidence type="ECO:0000313" key="2">
    <source>
        <dbReference type="Proteomes" id="UP000016498"/>
    </source>
</evidence>
<comment type="caution">
    <text evidence="1">The sequence shown here is derived from an EMBL/GenBank/DDBJ whole genome shotgun (WGS) entry which is preliminary data.</text>
</comment>
<organism evidence="1 2">
    <name type="scientific">Actinomyces johnsonii F0510</name>
    <dbReference type="NCBI Taxonomy" id="1227262"/>
    <lineage>
        <taxon>Bacteria</taxon>
        <taxon>Bacillati</taxon>
        <taxon>Actinomycetota</taxon>
        <taxon>Actinomycetes</taxon>
        <taxon>Actinomycetales</taxon>
        <taxon>Actinomycetaceae</taxon>
        <taxon>Actinomyces</taxon>
    </lineage>
</organism>
<accession>U1PXE8</accession>
<reference evidence="1 2" key="1">
    <citation type="submission" date="2013-06" db="EMBL/GenBank/DDBJ databases">
        <authorList>
            <person name="Weinstock G."/>
            <person name="Sodergren E."/>
            <person name="Lobos E.A."/>
            <person name="Fulton L."/>
            <person name="Fulton R."/>
            <person name="Courtney L."/>
            <person name="Fronick C."/>
            <person name="O'Laughlin M."/>
            <person name="Godfrey J."/>
            <person name="Wilson R.M."/>
            <person name="Miner T."/>
            <person name="Farmer C."/>
            <person name="Delehaunty K."/>
            <person name="Cordes M."/>
            <person name="Minx P."/>
            <person name="Tomlinson C."/>
            <person name="Chen J."/>
            <person name="Wollam A."/>
            <person name="Pepin K.H."/>
            <person name="Bhonagiri V."/>
            <person name="Zhang X."/>
            <person name="Warren W."/>
            <person name="Mitreva M."/>
            <person name="Mardis E.R."/>
            <person name="Wilson R.K."/>
        </authorList>
    </citation>
    <scope>NUCLEOTIDE SEQUENCE [LARGE SCALE GENOMIC DNA]</scope>
    <source>
        <strain evidence="1 2">F0510</strain>
    </source>
</reference>
<dbReference type="AlphaFoldDB" id="U1PXE8"/>
<proteinExistence type="predicted"/>
<sequence>MNHLKSITARRTPCVDKSRLVRHERSADDAYRLRLRTAVDADARQPPALLSVRPAGAIDARRPPFSDYPLTIR</sequence>
<gene>
    <name evidence="1" type="ORF">HMPREF1549_01186</name>
</gene>
<dbReference type="HOGENOM" id="CLU_2696204_0_0_11"/>